<dbReference type="Gene3D" id="1.10.287.130">
    <property type="match status" value="1"/>
</dbReference>
<dbReference type="InterPro" id="IPR003594">
    <property type="entry name" value="HATPase_dom"/>
</dbReference>
<evidence type="ECO:0000256" key="2">
    <source>
        <dbReference type="ARBA" id="ARBA00012438"/>
    </source>
</evidence>
<dbReference type="PANTHER" id="PTHR43065">
    <property type="entry name" value="SENSOR HISTIDINE KINASE"/>
    <property type="match status" value="1"/>
</dbReference>
<evidence type="ECO:0000256" key="6">
    <source>
        <dbReference type="SAM" id="SignalP"/>
    </source>
</evidence>
<dbReference type="SUPFAM" id="SSF55874">
    <property type="entry name" value="ATPase domain of HSP90 chaperone/DNA topoisomerase II/histidine kinase"/>
    <property type="match status" value="1"/>
</dbReference>
<keyword evidence="6" id="KW-0732">Signal</keyword>
<feature type="chain" id="PRO_5047519477" description="histidine kinase" evidence="6">
    <location>
        <begin position="27"/>
        <end position="630"/>
    </location>
</feature>
<dbReference type="CDD" id="cd00082">
    <property type="entry name" value="HisKA"/>
    <property type="match status" value="1"/>
</dbReference>
<evidence type="ECO:0000256" key="3">
    <source>
        <dbReference type="ARBA" id="ARBA00022553"/>
    </source>
</evidence>
<dbReference type="Gene3D" id="3.30.565.10">
    <property type="entry name" value="Histidine kinase-like ATPase, C-terminal domain"/>
    <property type="match status" value="1"/>
</dbReference>
<organism evidence="8 9">
    <name type="scientific">Thalassotalea insulae</name>
    <dbReference type="NCBI Taxonomy" id="2056778"/>
    <lineage>
        <taxon>Bacteria</taxon>
        <taxon>Pseudomonadati</taxon>
        <taxon>Pseudomonadota</taxon>
        <taxon>Gammaproteobacteria</taxon>
        <taxon>Alteromonadales</taxon>
        <taxon>Colwelliaceae</taxon>
        <taxon>Thalassotalea</taxon>
    </lineage>
</organism>
<accession>A0ABQ6GS09</accession>
<dbReference type="Pfam" id="PF13689">
    <property type="entry name" value="DUF4154"/>
    <property type="match status" value="1"/>
</dbReference>
<dbReference type="InterPro" id="IPR003661">
    <property type="entry name" value="HisK_dim/P_dom"/>
</dbReference>
<feature type="coiled-coil region" evidence="4">
    <location>
        <begin position="191"/>
        <end position="334"/>
    </location>
</feature>
<evidence type="ECO:0000259" key="7">
    <source>
        <dbReference type="PROSITE" id="PS50109"/>
    </source>
</evidence>
<keyword evidence="4" id="KW-0175">Coiled coil</keyword>
<protein>
    <recommendedName>
        <fullName evidence="2">histidine kinase</fullName>
        <ecNumber evidence="2">2.7.13.3</ecNumber>
    </recommendedName>
</protein>
<dbReference type="PRINTS" id="PR00344">
    <property type="entry name" value="BCTRLSENSOR"/>
</dbReference>
<dbReference type="CDD" id="cd00075">
    <property type="entry name" value="HATPase"/>
    <property type="match status" value="1"/>
</dbReference>
<dbReference type="Pfam" id="PF02518">
    <property type="entry name" value="HATPase_c"/>
    <property type="match status" value="1"/>
</dbReference>
<evidence type="ECO:0000313" key="8">
    <source>
        <dbReference type="EMBL" id="GLX78419.1"/>
    </source>
</evidence>
<feature type="domain" description="Histidine kinase" evidence="7">
    <location>
        <begin position="398"/>
        <end position="629"/>
    </location>
</feature>
<dbReference type="SMART" id="SM00387">
    <property type="entry name" value="HATPase_c"/>
    <property type="match status" value="1"/>
</dbReference>
<keyword evidence="3" id="KW-0597">Phosphoprotein</keyword>
<feature type="transmembrane region" description="Helical" evidence="5">
    <location>
        <begin position="336"/>
        <end position="359"/>
    </location>
</feature>
<keyword evidence="5" id="KW-0472">Membrane</keyword>
<gene>
    <name evidence="8" type="ORF">tinsulaeT_17590</name>
</gene>
<name>A0ABQ6GS09_9GAMM</name>
<feature type="coiled-coil region" evidence="4">
    <location>
        <begin position="362"/>
        <end position="389"/>
    </location>
</feature>
<keyword evidence="5" id="KW-0812">Transmembrane</keyword>
<feature type="signal peptide" evidence="6">
    <location>
        <begin position="1"/>
        <end position="26"/>
    </location>
</feature>
<evidence type="ECO:0000313" key="9">
    <source>
        <dbReference type="Proteomes" id="UP001157186"/>
    </source>
</evidence>
<comment type="catalytic activity">
    <reaction evidence="1">
        <text>ATP + protein L-histidine = ADP + protein N-phospho-L-histidine.</text>
        <dbReference type="EC" id="2.7.13.3"/>
    </reaction>
</comment>
<dbReference type="PROSITE" id="PS50109">
    <property type="entry name" value="HIS_KIN"/>
    <property type="match status" value="1"/>
</dbReference>
<dbReference type="InterPro" id="IPR025293">
    <property type="entry name" value="YfiR/HmsC-like"/>
</dbReference>
<dbReference type="InterPro" id="IPR005467">
    <property type="entry name" value="His_kinase_dom"/>
</dbReference>
<dbReference type="SUPFAM" id="SSF47384">
    <property type="entry name" value="Homodimeric domain of signal transducing histidine kinase"/>
    <property type="match status" value="1"/>
</dbReference>
<evidence type="ECO:0000256" key="1">
    <source>
        <dbReference type="ARBA" id="ARBA00000085"/>
    </source>
</evidence>
<sequence length="630" mass="71559">MLLKWLRYYCCVPILFMGMLSNLTFAQQLSSEQIKAAYLYNFLKHVKWPQEQSKQQFVLAIYQDDDFYRTINQALSRRLVKGKPISVKLVNNINQAKKADLVFVSVKPNIDISLIATDLRRTDTLLVTDNSVDKHNIMINLLFNSETSGISFEVNKSNIVFERLEMSAELLLLGGTEIDVAELYRETELAMQKMRQREIELNSALAKQNQQLALSSQRLKQLDLSLKKRQQEAEQRQQDLVALKNKITEQQQAFSAKEKQLDELVVQLTGAKADLEQKQTLAEEKEQANIQMAERIEANRQILAQQQSQIDLQGVQLSRKNEELEERKARIEQQKFYLIVLAVLISIAVFISILVVWLFNKNKKTTRELSRTLENLKEMQDQLIQSEKLASLGKLTAGVAHEINTPLGIAITSSSSALENTKEIQSDFDLGNLKKSTLGRYLKVMEQSTNLNMSSLNRVIELLNNFKQVAADQVVGEIREIDIAEYINEVMQTLSAELKRFRVNYRYLGDDDIIVKTVPGALAQVITNLVTNSLKHGFESRDSGNLTISVKQQGNNIEIEYTDDGEGMDSEVLRNIFEPFFTTKRSSGGTGLGMNIVYNIIQQKLHGDIKVSSELSQGSRFVITIPQALN</sequence>
<evidence type="ECO:0000256" key="5">
    <source>
        <dbReference type="SAM" id="Phobius"/>
    </source>
</evidence>
<dbReference type="InterPro" id="IPR036097">
    <property type="entry name" value="HisK_dim/P_sf"/>
</dbReference>
<dbReference type="EC" id="2.7.13.3" evidence="2"/>
<evidence type="ECO:0000256" key="4">
    <source>
        <dbReference type="SAM" id="Coils"/>
    </source>
</evidence>
<dbReference type="EMBL" id="BSST01000001">
    <property type="protein sequence ID" value="GLX78419.1"/>
    <property type="molecule type" value="Genomic_DNA"/>
</dbReference>
<comment type="caution">
    <text evidence="8">The sequence shown here is derived from an EMBL/GenBank/DDBJ whole genome shotgun (WGS) entry which is preliminary data.</text>
</comment>
<dbReference type="Proteomes" id="UP001157186">
    <property type="component" value="Unassembled WGS sequence"/>
</dbReference>
<dbReference type="InterPro" id="IPR004358">
    <property type="entry name" value="Sig_transdc_His_kin-like_C"/>
</dbReference>
<reference evidence="8 9" key="1">
    <citation type="submission" date="2023-03" db="EMBL/GenBank/DDBJ databases">
        <title>Draft genome sequence of Thalassotalea insulae KCTC 62186T.</title>
        <authorList>
            <person name="Sawabe T."/>
        </authorList>
    </citation>
    <scope>NUCLEOTIDE SEQUENCE [LARGE SCALE GENOMIC DNA]</scope>
    <source>
        <strain evidence="8 9">KCTC 62186</strain>
    </source>
</reference>
<keyword evidence="9" id="KW-1185">Reference proteome</keyword>
<keyword evidence="5" id="KW-1133">Transmembrane helix</keyword>
<dbReference type="InterPro" id="IPR036890">
    <property type="entry name" value="HATPase_C_sf"/>
</dbReference>
<proteinExistence type="predicted"/>